<dbReference type="EMBL" id="MEHK01000005">
    <property type="protein sequence ID" value="OEJ21040.1"/>
    <property type="molecule type" value="Genomic_DNA"/>
</dbReference>
<proteinExistence type="predicted"/>
<sequence>MPHFGAFAAYAATLPASLSTDPDDLATLAKHLRALRPGTRPAQRVELVDAHADVQDAENATYAARELSRGLARLHAETHADKLRHAAVQSARAAILAVEPTAARMRGTDMPVTPSAIRAAALAYLQVDASPEEFAGISTGTPVVQVHCHRSGPYGRHITAQIAACIRTEEWTLPAHPPILLEFERLDGRLNGVENARKLLHRKDPKKAYLRVTDVPVEYIGITRP</sequence>
<comment type="caution">
    <text evidence="1">The sequence shown here is derived from an EMBL/GenBank/DDBJ whole genome shotgun (WGS) entry which is preliminary data.</text>
</comment>
<geneLocation type="plasmid" evidence="2">
    <name>pacmp1</name>
</geneLocation>
<accession>A0A1E5NXR9</accession>
<organism evidence="1 2">
    <name type="scientific">Streptomyces subrutilus</name>
    <dbReference type="NCBI Taxonomy" id="36818"/>
    <lineage>
        <taxon>Bacteria</taxon>
        <taxon>Bacillati</taxon>
        <taxon>Actinomycetota</taxon>
        <taxon>Actinomycetes</taxon>
        <taxon>Kitasatosporales</taxon>
        <taxon>Streptomycetaceae</taxon>
        <taxon>Streptomyces</taxon>
    </lineage>
</organism>
<dbReference type="RefSeq" id="WP_069917928.1">
    <property type="nucleotide sequence ID" value="NZ_CM007203.1"/>
</dbReference>
<protein>
    <submittedName>
        <fullName evidence="1">Uncharacterized protein</fullName>
    </submittedName>
</protein>
<keyword evidence="2" id="KW-1185">Reference proteome</keyword>
<evidence type="ECO:0000313" key="1">
    <source>
        <dbReference type="EMBL" id="OEJ21040.1"/>
    </source>
</evidence>
<reference evidence="1 2" key="1">
    <citation type="submission" date="2016-08" db="EMBL/GenBank/DDBJ databases">
        <title>The complete genome of Streptomyces subrutilus 10-1-1.</title>
        <authorList>
            <person name="Chen X."/>
        </authorList>
    </citation>
    <scope>NUCLEOTIDE SEQUENCE [LARGE SCALE GENOMIC DNA]</scope>
    <source>
        <strain evidence="1 2">10-1-1</strain>
        <plasmid evidence="2">pacmp1</plasmid>
    </source>
</reference>
<gene>
    <name evidence="1" type="ORF">BGK67_34655</name>
</gene>
<name>A0A1E5NXR9_9ACTN</name>
<dbReference type="Proteomes" id="UP000095705">
    <property type="component" value="Plasmid pACMP1"/>
</dbReference>
<evidence type="ECO:0000313" key="2">
    <source>
        <dbReference type="Proteomes" id="UP000095705"/>
    </source>
</evidence>
<keyword evidence="1" id="KW-0614">Plasmid</keyword>
<dbReference type="OrthoDB" id="4202855at2"/>
<dbReference type="AlphaFoldDB" id="A0A1E5NXR9"/>